<organism evidence="2 3">
    <name type="scientific">Cuscuta campestris</name>
    <dbReference type="NCBI Taxonomy" id="132261"/>
    <lineage>
        <taxon>Eukaryota</taxon>
        <taxon>Viridiplantae</taxon>
        <taxon>Streptophyta</taxon>
        <taxon>Embryophyta</taxon>
        <taxon>Tracheophyta</taxon>
        <taxon>Spermatophyta</taxon>
        <taxon>Magnoliopsida</taxon>
        <taxon>eudicotyledons</taxon>
        <taxon>Gunneridae</taxon>
        <taxon>Pentapetalae</taxon>
        <taxon>asterids</taxon>
        <taxon>lamiids</taxon>
        <taxon>Solanales</taxon>
        <taxon>Convolvulaceae</taxon>
        <taxon>Cuscuteae</taxon>
        <taxon>Cuscuta</taxon>
        <taxon>Cuscuta subgen. Grammica</taxon>
        <taxon>Cuscuta sect. Cleistogrammica</taxon>
    </lineage>
</organism>
<protein>
    <submittedName>
        <fullName evidence="2">Uncharacterized protein</fullName>
    </submittedName>
</protein>
<gene>
    <name evidence="2" type="ORF">CCAM_LOCUS28881</name>
</gene>
<accession>A0A484MEH9</accession>
<dbReference type="Proteomes" id="UP000595140">
    <property type="component" value="Unassembled WGS sequence"/>
</dbReference>
<name>A0A484MEH9_9ASTE</name>
<evidence type="ECO:0000313" key="3">
    <source>
        <dbReference type="Proteomes" id="UP000595140"/>
    </source>
</evidence>
<evidence type="ECO:0000313" key="2">
    <source>
        <dbReference type="EMBL" id="VFQ87105.1"/>
    </source>
</evidence>
<evidence type="ECO:0000256" key="1">
    <source>
        <dbReference type="SAM" id="MobiDB-lite"/>
    </source>
</evidence>
<dbReference type="OrthoDB" id="1738316at2759"/>
<sequence length="718" mass="81261">MTPEENEALINKVTSNSRYWYDDRAPVSSSQGRIEVDEATALRAQIEALNVKIKNLEKNQVPPFRGSVNSVSYNSYAPHSQSSELVLSCENCMGSHLTSTCPYDDFNSHDVNLMEYAQIANQEHASCNLVNAIDALDDFWFGTSSVEDGPREEGIISMANSAEEKYVELMELCDKALQEEENAEQVLGVQAEEDEEEENEPEPTPELKPLPSHLEYAFLDEEEKCPVIIASDLTEEQKGKLIDLLKLYGHVIARKLEDLKGISPTFCTHKIFIEEGKRPMAQQPRRLNPNLRKMAEEDYEEEALNVTLPAAFEMHLPSGEPRKHFRTWGRKRTLLGPLSLDQVTLEEWSHWEEIDGLLADSRWRYLLTFAEQSSLELTIEFLCTYECLHGGRPIKDAADVRPDSTLKFSLSGRAFTLSIAEFGRHLGIYTEEEARSLVFAALPYSLPSEFSLEQFWRQHSLSTTPFNKNTAHTCQWRSSAWRILCFVLSHGLFGRPTNSNRIGMKDIYFFWSVAERVQVNLAIFMAQFFLLQGKSQRKTLQAGPFVTRLARSLLPQMPGNLLPIDQSIRPLSTTTLTKMGIAKRRRVEETDEPTLDFFDGLDTTVHSPIPDATTETFMAGGSSFVQPGTYTASSSGADPTMLQKILEEMMKMNTRMGAIETSIQDVKDIMETDHSAHVKQMKRMNERLESHTQKLHELEMMLGKKSAPPAPSSRASHQ</sequence>
<keyword evidence="3" id="KW-1185">Reference proteome</keyword>
<feature type="compositionally biased region" description="Acidic residues" evidence="1">
    <location>
        <begin position="191"/>
        <end position="203"/>
    </location>
</feature>
<reference evidence="2 3" key="1">
    <citation type="submission" date="2018-04" db="EMBL/GenBank/DDBJ databases">
        <authorList>
            <person name="Vogel A."/>
        </authorList>
    </citation>
    <scope>NUCLEOTIDE SEQUENCE [LARGE SCALE GENOMIC DNA]</scope>
</reference>
<dbReference type="EMBL" id="OOIL02003346">
    <property type="protein sequence ID" value="VFQ87105.1"/>
    <property type="molecule type" value="Genomic_DNA"/>
</dbReference>
<dbReference type="AlphaFoldDB" id="A0A484MEH9"/>
<feature type="region of interest" description="Disordered" evidence="1">
    <location>
        <begin position="183"/>
        <end position="210"/>
    </location>
</feature>
<proteinExistence type="predicted"/>